<dbReference type="InterPro" id="IPR038610">
    <property type="entry name" value="FliK-like_C_sf"/>
</dbReference>
<dbReference type="Pfam" id="PF02120">
    <property type="entry name" value="Flg_hook"/>
    <property type="match status" value="1"/>
</dbReference>
<name>A0A1H6YTX1_9PSED</name>
<protein>
    <recommendedName>
        <fullName evidence="2">Flagellar hook-length control protein-like C-terminal domain-containing protein</fullName>
    </recommendedName>
</protein>
<evidence type="ECO:0000313" key="4">
    <source>
        <dbReference type="Proteomes" id="UP000242930"/>
    </source>
</evidence>
<evidence type="ECO:0000259" key="2">
    <source>
        <dbReference type="Pfam" id="PF02120"/>
    </source>
</evidence>
<evidence type="ECO:0000313" key="3">
    <source>
        <dbReference type="EMBL" id="SEJ40205.1"/>
    </source>
</evidence>
<evidence type="ECO:0000256" key="1">
    <source>
        <dbReference type="SAM" id="MobiDB-lite"/>
    </source>
</evidence>
<gene>
    <name evidence="3" type="ORF">SAMN05216201_10854</name>
</gene>
<organism evidence="3 4">
    <name type="scientific">Pseudomonas linyingensis</name>
    <dbReference type="NCBI Taxonomy" id="915471"/>
    <lineage>
        <taxon>Bacteria</taxon>
        <taxon>Pseudomonadati</taxon>
        <taxon>Pseudomonadota</taxon>
        <taxon>Gammaproteobacteria</taxon>
        <taxon>Pseudomonadales</taxon>
        <taxon>Pseudomonadaceae</taxon>
        <taxon>Pseudomonas</taxon>
    </lineage>
</organism>
<reference evidence="4" key="1">
    <citation type="submission" date="2016-10" db="EMBL/GenBank/DDBJ databases">
        <authorList>
            <person name="Varghese N."/>
            <person name="Submissions S."/>
        </authorList>
    </citation>
    <scope>NUCLEOTIDE SEQUENCE [LARGE SCALE GENOMIC DNA]</scope>
    <source>
        <strain evidence="4">LMG 25967</strain>
    </source>
</reference>
<dbReference type="InterPro" id="IPR021136">
    <property type="entry name" value="Flagellar_hook_control-like_C"/>
</dbReference>
<dbReference type="AlphaFoldDB" id="A0A1H6YTX1"/>
<dbReference type="Gene3D" id="3.30.750.140">
    <property type="match status" value="1"/>
</dbReference>
<dbReference type="Proteomes" id="UP000242930">
    <property type="component" value="Unassembled WGS sequence"/>
</dbReference>
<dbReference type="OrthoDB" id="5296742at2"/>
<feature type="domain" description="Flagellar hook-length control protein-like C-terminal" evidence="2">
    <location>
        <begin position="305"/>
        <end position="376"/>
    </location>
</feature>
<accession>A0A1H6YTX1</accession>
<feature type="region of interest" description="Disordered" evidence="1">
    <location>
        <begin position="177"/>
        <end position="222"/>
    </location>
</feature>
<proteinExistence type="predicted"/>
<dbReference type="RefSeq" id="WP_090310936.1">
    <property type="nucleotide sequence ID" value="NZ_FNZE01000008.1"/>
</dbReference>
<keyword evidence="4" id="KW-1185">Reference proteome</keyword>
<dbReference type="STRING" id="915471.SAMN05216201_10854"/>
<dbReference type="EMBL" id="FNZE01000008">
    <property type="protein sequence ID" value="SEJ40205.1"/>
    <property type="molecule type" value="Genomic_DNA"/>
</dbReference>
<sequence length="390" mass="40763">MSGITPVLDTLLHQVLGRRVDIPLPKDLNQPAAPVLPVEGARPLHSDSRLDARNLPQAQVAVRPQQAAAAQVSLVRDAAQGASSVAPGGAAAPSSTITSFSAAARAIADLLQRFPVPPSAIAPAAPLLAEAPREAPAATLIATRLQQSIQHSGLFYESHVARWFRGEFPLEALRREPQMQAAPRSGESATPATLQAGAPASSSGVQGAVAPPLPPSEPAPKSDVIAADSADILDAGAAGALATRAEVAGLPQESLSSLLRQQLELLAQPQLRWEGNVWAGVFMGLSIEAPPLAERQLDEEGEAAGREQTSEGEWRVRLGLRLADLGALEAAISLQGERLALTLQTDSVSLRRYFEGSRAELQASLEACGFSCVRLQLLEADAAKVEDGRG</sequence>